<keyword evidence="3" id="KW-0238">DNA-binding</keyword>
<keyword evidence="5" id="KW-0539">Nucleus</keyword>
<accession>A0A371C7V3</accession>
<feature type="compositionally biased region" description="Polar residues" evidence="6">
    <location>
        <begin position="81"/>
        <end position="95"/>
    </location>
</feature>
<keyword evidence="4" id="KW-0804">Transcription</keyword>
<evidence type="ECO:0000256" key="1">
    <source>
        <dbReference type="ARBA" id="ARBA00004123"/>
    </source>
</evidence>
<evidence type="ECO:0000256" key="5">
    <source>
        <dbReference type="ARBA" id="ARBA00023242"/>
    </source>
</evidence>
<dbReference type="PANTHER" id="PTHR31845:SF10">
    <property type="entry name" value="ZN(II)2CYS6 TRANSCRIPTION FACTOR (EUROFUNG)"/>
    <property type="match status" value="1"/>
</dbReference>
<reference evidence="7 8" key="1">
    <citation type="submission" date="2018-07" db="EMBL/GenBank/DDBJ databases">
        <title>Draft Genome Assemblies for Five Robust Yarrowia lipolytica Strains Exhibiting High Lipid Production and Pentose Sugar Utilization and Sugar Alcohol Secretion from Undetoxified Lignocellulosic Biomass Hydrolysates.</title>
        <authorList>
            <consortium name="DOE Joint Genome Institute"/>
            <person name="Walker C."/>
            <person name="Ryu S."/>
            <person name="Na H."/>
            <person name="Zane M."/>
            <person name="LaButti K."/>
            <person name="Lipzen A."/>
            <person name="Haridas S."/>
            <person name="Barry K."/>
            <person name="Grigoriev I.V."/>
            <person name="Quarterman J."/>
            <person name="Slininger P."/>
            <person name="Dien B."/>
            <person name="Trinh C.T."/>
        </authorList>
    </citation>
    <scope>NUCLEOTIDE SEQUENCE [LARGE SCALE GENOMIC DNA]</scope>
    <source>
        <strain evidence="7 8">YB392</strain>
    </source>
</reference>
<organism evidence="7 8">
    <name type="scientific">Yarrowia lipolytica</name>
    <name type="common">Candida lipolytica</name>
    <dbReference type="NCBI Taxonomy" id="4952"/>
    <lineage>
        <taxon>Eukaryota</taxon>
        <taxon>Fungi</taxon>
        <taxon>Dikarya</taxon>
        <taxon>Ascomycota</taxon>
        <taxon>Saccharomycotina</taxon>
        <taxon>Dipodascomycetes</taxon>
        <taxon>Dipodascales</taxon>
        <taxon>Dipodascales incertae sedis</taxon>
        <taxon>Yarrowia</taxon>
    </lineage>
</organism>
<dbReference type="EMBL" id="KZ858982">
    <property type="protein sequence ID" value="RDW26272.1"/>
    <property type="molecule type" value="Genomic_DNA"/>
</dbReference>
<evidence type="ECO:0008006" key="9">
    <source>
        <dbReference type="Google" id="ProtNLM"/>
    </source>
</evidence>
<dbReference type="PANTHER" id="PTHR31845">
    <property type="entry name" value="FINGER DOMAIN PROTEIN, PUTATIVE-RELATED"/>
    <property type="match status" value="1"/>
</dbReference>
<sequence length="793" mass="88290">MTEQRQQDRPGMPLMATLNHSLQHGFSPIQLSQQQQPQHLDPPCSSCNKLMINCISITSDGPCEHCRAGNIECKLPKMQSQSQWGSNTNSPSVTRHPTVPASPAHPLPPGGATAAPVPGPQTLQNVPGSAQAPPQLGTSSQPPPVSQTHPDYTSPLSGSSGTPAPTTPLPPLHNIINIDKINTTLDTSSTGQTEPNRLISSQADFLTVTCKEVPIESLDDITNSGLSQEEQCQLLQAMLKRCSAYVKSITGLPLNSKSHLPLQWRYVDPESMREGNIVYRLLQLGILPSETFCRDALTIFRGNFCPSNYVSEKITFEHLLEHRPTLLLLYITLGTRDNLEHMELLKYYLDEHIAYCAFVKGDLSSEIIIALAEMLYFMGYQTYLYKFHHLLRLYLASIMVVDYSLEPDCILGDNMAHKRWELRAVVGSNAMATCVGLMLPKFRTVPWSPRHMDYAKLLREQACDPVDYFLERIAAVAQMSMDVINALDSISDPSCAEGGYLSPIPKDILLNVVSPLEAAFEREAAQLRKDADAGLLHMEHVAILESLHSRSYMYLFETTMLRATPKTRKNNAFVYYLGRQIRVASEMIRRFVCYSYCSNLRLPVLISFIPLHALVSLSKAQILSHTMGGHFKVDLRGNLEILQESWTRMLDAQSSSRCLQYAFEKVVSSVEKVVENGEKMAPSEENIDDLFGDSSHGNYWVSIEDTFTYDEDPVSVYLHGLGDRALDFENDGEGCLAVGIEQGREMILSREHENLRNYRMGSSWGLSSLVMVPVHCTCTVVANVATLHGHASV</sequence>
<dbReference type="AlphaFoldDB" id="A0A371C7V3"/>
<name>A0A371C7V3_YARLL</name>
<proteinExistence type="predicted"/>
<evidence type="ECO:0000313" key="8">
    <source>
        <dbReference type="Proteomes" id="UP000256601"/>
    </source>
</evidence>
<dbReference type="VEuPathDB" id="FungiDB:YALI1_D01676g"/>
<evidence type="ECO:0000256" key="3">
    <source>
        <dbReference type="ARBA" id="ARBA00023125"/>
    </source>
</evidence>
<feature type="region of interest" description="Disordered" evidence="6">
    <location>
        <begin position="81"/>
        <end position="174"/>
    </location>
</feature>
<feature type="compositionally biased region" description="Polar residues" evidence="6">
    <location>
        <begin position="136"/>
        <end position="151"/>
    </location>
</feature>
<protein>
    <recommendedName>
        <fullName evidence="9">Zn(2)-C6 fungal-type domain-containing protein</fullName>
    </recommendedName>
</protein>
<gene>
    <name evidence="7" type="ORF">B0I71DRAFT_140267</name>
</gene>
<comment type="subcellular location">
    <subcellularLocation>
        <location evidence="1">Nucleus</location>
    </subcellularLocation>
</comment>
<evidence type="ECO:0000313" key="7">
    <source>
        <dbReference type="EMBL" id="RDW26272.1"/>
    </source>
</evidence>
<feature type="compositionally biased region" description="Low complexity" evidence="6">
    <location>
        <begin position="153"/>
        <end position="164"/>
    </location>
</feature>
<dbReference type="GO" id="GO:0000981">
    <property type="term" value="F:DNA-binding transcription factor activity, RNA polymerase II-specific"/>
    <property type="evidence" value="ECO:0007669"/>
    <property type="project" value="TreeGrafter"/>
</dbReference>
<dbReference type="VEuPathDB" id="FungiDB:YALI0_D01441g"/>
<evidence type="ECO:0000256" key="4">
    <source>
        <dbReference type="ARBA" id="ARBA00023163"/>
    </source>
</evidence>
<dbReference type="InterPro" id="IPR051089">
    <property type="entry name" value="prtT"/>
</dbReference>
<dbReference type="GO" id="GO:0000976">
    <property type="term" value="F:transcription cis-regulatory region binding"/>
    <property type="evidence" value="ECO:0007669"/>
    <property type="project" value="TreeGrafter"/>
</dbReference>
<dbReference type="GO" id="GO:0005634">
    <property type="term" value="C:nucleus"/>
    <property type="evidence" value="ECO:0007669"/>
    <property type="project" value="UniProtKB-SubCell"/>
</dbReference>
<dbReference type="Proteomes" id="UP000256601">
    <property type="component" value="Unassembled WGS sequence"/>
</dbReference>
<evidence type="ECO:0000256" key="2">
    <source>
        <dbReference type="ARBA" id="ARBA00023015"/>
    </source>
</evidence>
<keyword evidence="2" id="KW-0805">Transcription regulation</keyword>
<evidence type="ECO:0000256" key="6">
    <source>
        <dbReference type="SAM" id="MobiDB-lite"/>
    </source>
</evidence>